<keyword evidence="2" id="KW-1185">Reference proteome</keyword>
<comment type="caution">
    <text evidence="1">The sequence shown here is derived from an EMBL/GenBank/DDBJ whole genome shotgun (WGS) entry which is preliminary data.</text>
</comment>
<dbReference type="RefSeq" id="WP_187754874.1">
    <property type="nucleotide sequence ID" value="NZ_JABURY010000008.1"/>
</dbReference>
<dbReference type="Proteomes" id="UP000651208">
    <property type="component" value="Unassembled WGS sequence"/>
</dbReference>
<sequence length="72" mass="8487">MANRYDNAHLCARQSKLYKFYDLSTAQVVQTKATTEREARKNLGKQSLIFISRIRLYPFIEDTRSFGGYLYE</sequence>
<name>A0ABR7QW49_9GAMM</name>
<accession>A0ABR7QW49</accession>
<dbReference type="EMBL" id="JABURY010000008">
    <property type="protein sequence ID" value="MBC9130420.1"/>
    <property type="molecule type" value="Genomic_DNA"/>
</dbReference>
<reference evidence="1 2" key="1">
    <citation type="submission" date="2020-06" db="EMBL/GenBank/DDBJ databases">
        <title>Frischella cerana isolated from Apis cerana gut homogenate.</title>
        <authorList>
            <person name="Wolter L.A."/>
            <person name="Suenami S."/>
            <person name="Miyazaki R."/>
        </authorList>
    </citation>
    <scope>NUCLEOTIDE SEQUENCE [LARGE SCALE GENOMIC DNA]</scope>
    <source>
        <strain evidence="1 2">Ac13</strain>
    </source>
</reference>
<evidence type="ECO:0000313" key="2">
    <source>
        <dbReference type="Proteomes" id="UP000651208"/>
    </source>
</evidence>
<organism evidence="1 2">
    <name type="scientific">Frischella japonica</name>
    <dbReference type="NCBI Taxonomy" id="2741544"/>
    <lineage>
        <taxon>Bacteria</taxon>
        <taxon>Pseudomonadati</taxon>
        <taxon>Pseudomonadota</taxon>
        <taxon>Gammaproteobacteria</taxon>
        <taxon>Orbales</taxon>
        <taxon>Orbaceae</taxon>
        <taxon>Frischella</taxon>
    </lineage>
</organism>
<proteinExistence type="predicted"/>
<evidence type="ECO:0000313" key="1">
    <source>
        <dbReference type="EMBL" id="MBC9130420.1"/>
    </source>
</evidence>
<protein>
    <submittedName>
        <fullName evidence="1">Host cell division inhibitor Icd-like protein</fullName>
    </submittedName>
</protein>
<gene>
    <name evidence="1" type="ORF">FcAc13_03750</name>
</gene>
<dbReference type="NCBIfam" id="NF033153">
    <property type="entry name" value="phage_ICD_like"/>
    <property type="match status" value="1"/>
</dbReference>